<proteinExistence type="predicted"/>
<name>A0AA86MVE1_9BACT</name>
<dbReference type="SMART" id="SM00028">
    <property type="entry name" value="TPR"/>
    <property type="match status" value="2"/>
</dbReference>
<accession>A0AA86MVE1</accession>
<dbReference type="AlphaFoldDB" id="A0AA86MVE1"/>
<dbReference type="Gene3D" id="1.25.40.10">
    <property type="entry name" value="Tetratricopeptide repeat domain"/>
    <property type="match status" value="1"/>
</dbReference>
<dbReference type="Proteomes" id="UP001179121">
    <property type="component" value="Chromosome"/>
</dbReference>
<feature type="repeat" description="TPR" evidence="3">
    <location>
        <begin position="83"/>
        <end position="116"/>
    </location>
</feature>
<dbReference type="KEGG" id="nti:DNFV4_00136"/>
<dbReference type="SUPFAM" id="SSF48452">
    <property type="entry name" value="TPR-like"/>
    <property type="match status" value="1"/>
</dbReference>
<dbReference type="Pfam" id="PF07719">
    <property type="entry name" value="TPR_2"/>
    <property type="match status" value="1"/>
</dbReference>
<dbReference type="PROSITE" id="PS50293">
    <property type="entry name" value="TPR_REGION"/>
    <property type="match status" value="1"/>
</dbReference>
<protein>
    <submittedName>
        <fullName evidence="4">Tetratricopeptide repeat protein</fullName>
    </submittedName>
</protein>
<keyword evidence="2 3" id="KW-0802">TPR repeat</keyword>
<dbReference type="Pfam" id="PF00515">
    <property type="entry name" value="TPR_1"/>
    <property type="match status" value="1"/>
</dbReference>
<dbReference type="InterPro" id="IPR011990">
    <property type="entry name" value="TPR-like_helical_dom_sf"/>
</dbReference>
<dbReference type="EMBL" id="OX365700">
    <property type="protein sequence ID" value="CAI4029718.1"/>
    <property type="molecule type" value="Genomic_DNA"/>
</dbReference>
<sequence>MRLGSVVLGLVLFVANGFVGCEPSQTGGGARKAGAAADAPLFAPASSAARMANDEGVGHYQQGHWDVAMEHFQKAVKADPNSAVVHYNVALTLDKMGKHDEATASFKKALELAPSEPAITGSDILKKHLGM</sequence>
<feature type="repeat" description="TPR" evidence="3">
    <location>
        <begin position="49"/>
        <end position="82"/>
    </location>
</feature>
<evidence type="ECO:0000256" key="3">
    <source>
        <dbReference type="PROSITE-ProRule" id="PRU00339"/>
    </source>
</evidence>
<organism evidence="4 5">
    <name type="scientific">Nitrospira tepida</name>
    <dbReference type="NCBI Taxonomy" id="2973512"/>
    <lineage>
        <taxon>Bacteria</taxon>
        <taxon>Pseudomonadati</taxon>
        <taxon>Nitrospirota</taxon>
        <taxon>Nitrospiria</taxon>
        <taxon>Nitrospirales</taxon>
        <taxon>Nitrospiraceae</taxon>
        <taxon>Nitrospira</taxon>
    </lineage>
</organism>
<evidence type="ECO:0000313" key="5">
    <source>
        <dbReference type="Proteomes" id="UP001179121"/>
    </source>
</evidence>
<dbReference type="PROSITE" id="PS50005">
    <property type="entry name" value="TPR"/>
    <property type="match status" value="2"/>
</dbReference>
<gene>
    <name evidence="4" type="ORF">DNFV4_00136</name>
</gene>
<reference evidence="4" key="1">
    <citation type="submission" date="2022-10" db="EMBL/GenBank/DDBJ databases">
        <authorList>
            <person name="Koch H."/>
        </authorList>
    </citation>
    <scope>NUCLEOTIDE SEQUENCE</scope>
    <source>
        <strain evidence="4">DNF</strain>
    </source>
</reference>
<dbReference type="InterPro" id="IPR019734">
    <property type="entry name" value="TPR_rpt"/>
</dbReference>
<evidence type="ECO:0000256" key="1">
    <source>
        <dbReference type="ARBA" id="ARBA00022737"/>
    </source>
</evidence>
<evidence type="ECO:0000313" key="4">
    <source>
        <dbReference type="EMBL" id="CAI4029718.1"/>
    </source>
</evidence>
<evidence type="ECO:0000256" key="2">
    <source>
        <dbReference type="ARBA" id="ARBA00022803"/>
    </source>
</evidence>
<keyword evidence="5" id="KW-1185">Reference proteome</keyword>
<dbReference type="RefSeq" id="WP_289266744.1">
    <property type="nucleotide sequence ID" value="NZ_OX365700.1"/>
</dbReference>
<dbReference type="InterPro" id="IPR013105">
    <property type="entry name" value="TPR_2"/>
</dbReference>
<keyword evidence="1" id="KW-0677">Repeat</keyword>
<dbReference type="PROSITE" id="PS51257">
    <property type="entry name" value="PROKAR_LIPOPROTEIN"/>
    <property type="match status" value="1"/>
</dbReference>